<dbReference type="InterPro" id="IPR029058">
    <property type="entry name" value="AB_hydrolase_fold"/>
</dbReference>
<organism evidence="2 3">
    <name type="scientific">Tengunoibacter tsumagoiensis</name>
    <dbReference type="NCBI Taxonomy" id="2014871"/>
    <lineage>
        <taxon>Bacteria</taxon>
        <taxon>Bacillati</taxon>
        <taxon>Chloroflexota</taxon>
        <taxon>Ktedonobacteria</taxon>
        <taxon>Ktedonobacterales</taxon>
        <taxon>Dictyobacteraceae</taxon>
        <taxon>Tengunoibacter</taxon>
    </lineage>
</organism>
<dbReference type="EMBL" id="BIFR01000002">
    <property type="protein sequence ID" value="GCE14795.1"/>
    <property type="molecule type" value="Genomic_DNA"/>
</dbReference>
<dbReference type="InterPro" id="IPR000073">
    <property type="entry name" value="AB_hydrolase_1"/>
</dbReference>
<comment type="caution">
    <text evidence="2">The sequence shown here is derived from an EMBL/GenBank/DDBJ whole genome shotgun (WGS) entry which is preliminary data.</text>
</comment>
<sequence length="277" mass="31013">MTQQHIVHASIQTEGLTLFYSRTGQSAKPPVILLHGLTNNSTTWLRFARDLQQDYDLILIDLPGHGRSRDLGSSFSASVLSSSIIELIKQLELERPILLGHSLGAYIAATVAATIPEQVRSLVLEDPPWILATAATERGEKPPSRELPGVRQSFELKKLSPEERLSTVRREHPTWSEEELIAWLDAKIQFNSSLLPHLGPENPFPSWQELAPRITCPVLLLLGDLKLGAITSPEIAYEAARSWQDSQIVQIPDASHNIRRDQYSHYLDAVVSFLRTH</sequence>
<keyword evidence="3" id="KW-1185">Reference proteome</keyword>
<reference evidence="3" key="1">
    <citation type="submission" date="2018-12" db="EMBL/GenBank/DDBJ databases">
        <title>Tengunoibacter tsumagoiensis gen. nov., sp. nov., Dictyobacter kobayashii sp. nov., D. alpinus sp. nov., and D. joshuensis sp. nov. and description of Dictyobacteraceae fam. nov. within the order Ktedonobacterales isolated from Tengu-no-mugimeshi.</title>
        <authorList>
            <person name="Wang C.M."/>
            <person name="Zheng Y."/>
            <person name="Sakai Y."/>
            <person name="Toyoda A."/>
            <person name="Minakuchi Y."/>
            <person name="Abe K."/>
            <person name="Yokota A."/>
            <person name="Yabe S."/>
        </authorList>
    </citation>
    <scope>NUCLEOTIDE SEQUENCE [LARGE SCALE GENOMIC DNA]</scope>
    <source>
        <strain evidence="3">Uno3</strain>
    </source>
</reference>
<evidence type="ECO:0000313" key="2">
    <source>
        <dbReference type="EMBL" id="GCE14795.1"/>
    </source>
</evidence>
<gene>
    <name evidence="2" type="ORF">KTT_46540</name>
</gene>
<proteinExistence type="predicted"/>
<dbReference type="Proteomes" id="UP000287352">
    <property type="component" value="Unassembled WGS sequence"/>
</dbReference>
<dbReference type="AlphaFoldDB" id="A0A402A6Y8"/>
<protein>
    <recommendedName>
        <fullName evidence="1">AB hydrolase-1 domain-containing protein</fullName>
    </recommendedName>
</protein>
<dbReference type="SUPFAM" id="SSF53474">
    <property type="entry name" value="alpha/beta-Hydrolases"/>
    <property type="match status" value="1"/>
</dbReference>
<dbReference type="PANTHER" id="PTHR43798">
    <property type="entry name" value="MONOACYLGLYCEROL LIPASE"/>
    <property type="match status" value="1"/>
</dbReference>
<dbReference type="Gene3D" id="3.40.50.1820">
    <property type="entry name" value="alpha/beta hydrolase"/>
    <property type="match status" value="1"/>
</dbReference>
<name>A0A402A6Y8_9CHLR</name>
<dbReference type="OrthoDB" id="9775557at2"/>
<dbReference type="InterPro" id="IPR050266">
    <property type="entry name" value="AB_hydrolase_sf"/>
</dbReference>
<dbReference type="PRINTS" id="PR00111">
    <property type="entry name" value="ABHYDROLASE"/>
</dbReference>
<evidence type="ECO:0000313" key="3">
    <source>
        <dbReference type="Proteomes" id="UP000287352"/>
    </source>
</evidence>
<dbReference type="Pfam" id="PF00561">
    <property type="entry name" value="Abhydrolase_1"/>
    <property type="match status" value="1"/>
</dbReference>
<dbReference type="RefSeq" id="WP_126582330.1">
    <property type="nucleotide sequence ID" value="NZ_BIFR01000002.1"/>
</dbReference>
<feature type="domain" description="AB hydrolase-1" evidence="1">
    <location>
        <begin position="29"/>
        <end position="161"/>
    </location>
</feature>
<accession>A0A402A6Y8</accession>
<evidence type="ECO:0000259" key="1">
    <source>
        <dbReference type="Pfam" id="PF00561"/>
    </source>
</evidence>